<evidence type="ECO:0000256" key="2">
    <source>
        <dbReference type="ARBA" id="ARBA00023002"/>
    </source>
</evidence>
<evidence type="ECO:0000313" key="5">
    <source>
        <dbReference type="Proteomes" id="UP000419138"/>
    </source>
</evidence>
<dbReference type="GO" id="GO:0008977">
    <property type="term" value="F:prephenate dehydrogenase (NAD+) activity"/>
    <property type="evidence" value="ECO:0007669"/>
    <property type="project" value="InterPro"/>
</dbReference>
<dbReference type="InterPro" id="IPR046825">
    <property type="entry name" value="PDH_C"/>
</dbReference>
<organism evidence="4 5">
    <name type="scientific">Streptomyces jumonjinensis</name>
    <dbReference type="NCBI Taxonomy" id="1945"/>
    <lineage>
        <taxon>Bacteria</taxon>
        <taxon>Bacillati</taxon>
        <taxon>Actinomycetota</taxon>
        <taxon>Actinomycetes</taxon>
        <taxon>Kitasatosporales</taxon>
        <taxon>Streptomycetaceae</taxon>
        <taxon>Streptomyces</taxon>
    </lineage>
</organism>
<feature type="domain" description="Prephenate/arogenate dehydrogenase" evidence="3">
    <location>
        <begin position="3"/>
        <end position="280"/>
    </location>
</feature>
<protein>
    <submittedName>
        <fullName evidence="4">Prephenate dehydrogenase</fullName>
    </submittedName>
</protein>
<dbReference type="InterPro" id="IPR050812">
    <property type="entry name" value="Preph/Arog_dehydrog"/>
</dbReference>
<dbReference type="PROSITE" id="PS51257">
    <property type="entry name" value="PROKAR_LIPOPROTEIN"/>
    <property type="match status" value="1"/>
</dbReference>
<dbReference type="SUPFAM" id="SSF51735">
    <property type="entry name" value="NAD(P)-binding Rossmann-fold domains"/>
    <property type="match status" value="1"/>
</dbReference>
<evidence type="ECO:0000259" key="3">
    <source>
        <dbReference type="PROSITE" id="PS51176"/>
    </source>
</evidence>
<keyword evidence="2" id="KW-0560">Oxidoreductase</keyword>
<dbReference type="PANTHER" id="PTHR21363">
    <property type="entry name" value="PREPHENATE DEHYDROGENASE"/>
    <property type="match status" value="1"/>
</dbReference>
<dbReference type="InterPro" id="IPR046826">
    <property type="entry name" value="PDH_N"/>
</dbReference>
<evidence type="ECO:0000313" key="4">
    <source>
        <dbReference type="EMBL" id="MQS98729.1"/>
    </source>
</evidence>
<dbReference type="NCBIfam" id="NF005112">
    <property type="entry name" value="PRK06545.2-4"/>
    <property type="match status" value="1"/>
</dbReference>
<dbReference type="GO" id="GO:0070403">
    <property type="term" value="F:NAD+ binding"/>
    <property type="evidence" value="ECO:0007669"/>
    <property type="project" value="InterPro"/>
</dbReference>
<reference evidence="4 5" key="1">
    <citation type="submission" date="2019-05" db="EMBL/GenBank/DDBJ databases">
        <title>Comparative genomics and metabolomics analyses of clavulanic acid producing Streptomyces species provides insight into specialized metabolism and evolution of beta-lactam biosynthetic gene clusters.</title>
        <authorList>
            <person name="Moore M.A."/>
            <person name="Cruz-Morales P."/>
            <person name="Barona Gomez F."/>
            <person name="Kapil T."/>
        </authorList>
    </citation>
    <scope>NUCLEOTIDE SEQUENCE [LARGE SCALE GENOMIC DNA]</scope>
    <source>
        <strain evidence="4 5">NRRL 5741</strain>
    </source>
</reference>
<dbReference type="Gene3D" id="3.40.50.720">
    <property type="entry name" value="NAD(P)-binding Rossmann-like Domain"/>
    <property type="match status" value="1"/>
</dbReference>
<dbReference type="EMBL" id="VCLA01000004">
    <property type="protein sequence ID" value="MQS98729.1"/>
    <property type="molecule type" value="Genomic_DNA"/>
</dbReference>
<dbReference type="GO" id="GO:0004665">
    <property type="term" value="F:prephenate dehydrogenase (NADP+) activity"/>
    <property type="evidence" value="ECO:0007669"/>
    <property type="project" value="InterPro"/>
</dbReference>
<name>A0A646K9I1_STRJU</name>
<dbReference type="Gene3D" id="1.10.3660.10">
    <property type="entry name" value="6-phosphogluconate dehydrogenase C-terminal like domain"/>
    <property type="match status" value="1"/>
</dbReference>
<dbReference type="GO" id="GO:0006571">
    <property type="term" value="P:tyrosine biosynthetic process"/>
    <property type="evidence" value="ECO:0007669"/>
    <property type="project" value="InterPro"/>
</dbReference>
<comment type="caution">
    <text evidence="4">The sequence shown here is derived from an EMBL/GenBank/DDBJ whole genome shotgun (WGS) entry which is preliminary data.</text>
</comment>
<dbReference type="OrthoDB" id="9802008at2"/>
<gene>
    <name evidence="4" type="ORF">FF041_00485</name>
</gene>
<evidence type="ECO:0000256" key="1">
    <source>
        <dbReference type="ARBA" id="ARBA00007964"/>
    </source>
</evidence>
<keyword evidence="5" id="KW-1185">Reference proteome</keyword>
<dbReference type="SUPFAM" id="SSF48179">
    <property type="entry name" value="6-phosphogluconate dehydrogenase C-terminal domain-like"/>
    <property type="match status" value="1"/>
</dbReference>
<dbReference type="Proteomes" id="UP000419138">
    <property type="component" value="Unassembled WGS sequence"/>
</dbReference>
<dbReference type="InterPro" id="IPR008927">
    <property type="entry name" value="6-PGluconate_DH-like_C_sf"/>
</dbReference>
<dbReference type="InterPro" id="IPR036291">
    <property type="entry name" value="NAD(P)-bd_dom_sf"/>
</dbReference>
<dbReference type="Pfam" id="PF02153">
    <property type="entry name" value="PDH_N"/>
    <property type="match status" value="1"/>
</dbReference>
<dbReference type="PROSITE" id="PS51176">
    <property type="entry name" value="PDH_ADH"/>
    <property type="match status" value="1"/>
</dbReference>
<proteinExistence type="inferred from homology"/>
<dbReference type="Pfam" id="PF20463">
    <property type="entry name" value="PDH_C"/>
    <property type="match status" value="1"/>
</dbReference>
<accession>A0A646K9I1</accession>
<dbReference type="AlphaFoldDB" id="A0A646K9I1"/>
<comment type="similarity">
    <text evidence="1">Belongs to the prephenate/arogenate dehydrogenase family.</text>
</comment>
<sequence length="384" mass="39555">MIRAISVIGTGLIGTSIALAACRRGVTVFLSDRDPVAARTAAALGAGRARAPAVPVDLAVLAVPPSQVGPVLAEQQRRGLAHCYTDVASVKSGPERAALRLAPDPSCYIGGHPLAGRERSGPLAARAALFEGRPWVLTPSPLTSDTALRRARELVALCGAVPVVTQSASHDEAVALTSHVPHLVASLMAARLSGGPEGVARFAGQGLRDVTRIAGGDSGLWGDILQSNATAVAGVVRELHEDLSRLVAALDALARPDGRERAHGMRAMVDLLDRGIAGLTEIRGRGPGVPEHGAHIRVTLADRPGELPRLLAAVADLGVDAADAIVEECGPAGREGLAVRFAVAPRAAGRTVARLAAEGWDAGWANGAYVDQYEEGPALPTVRT</sequence>
<dbReference type="InterPro" id="IPR003099">
    <property type="entry name" value="Prephen_DH"/>
</dbReference>
<dbReference type="PANTHER" id="PTHR21363:SF0">
    <property type="entry name" value="PREPHENATE DEHYDROGENASE [NADP(+)]"/>
    <property type="match status" value="1"/>
</dbReference>